<evidence type="ECO:0000313" key="2">
    <source>
        <dbReference type="EMBL" id="BCE23118.1"/>
    </source>
</evidence>
<dbReference type="AlphaFoldDB" id="A0A809XAA6"/>
<dbReference type="EMBL" id="AP023099">
    <property type="protein sequence ID" value="BCE92892.1"/>
    <property type="molecule type" value="Genomic_DNA"/>
</dbReference>
<dbReference type="EMBL" id="AP023094">
    <property type="protein sequence ID" value="BCE49381.1"/>
    <property type="molecule type" value="Genomic_DNA"/>
</dbReference>
<reference evidence="4" key="2">
    <citation type="submission" date="2020-05" db="EMBL/GenBank/DDBJ databases">
        <title>Complete genome sequence of Bradyrhizobium diazoefficiens XF10 isolated from soybean nodule.</title>
        <authorList>
            <person name="Noda R."/>
            <person name="Kakizaki K."/>
            <person name="Minamisawa K."/>
        </authorList>
    </citation>
    <scope>NUCLEOTIDE SEQUENCE</scope>
    <source>
        <strain evidence="4">XF10</strain>
    </source>
</reference>
<reference evidence="2" key="1">
    <citation type="submission" date="2020-05" db="EMBL/GenBank/DDBJ databases">
        <title>Complete genome sequence of Bradyrhizobium diazoefficiens XF1 isolated from soybean nodule.</title>
        <authorList>
            <person name="Noda R."/>
            <person name="Kakizaki K."/>
            <person name="Minamisawa K."/>
        </authorList>
    </citation>
    <scope>NUCLEOTIDE SEQUENCE</scope>
    <source>
        <strain evidence="2">XF1</strain>
    </source>
</reference>
<organism evidence="2">
    <name type="scientific">Bradyrhizobium diazoefficiens</name>
    <dbReference type="NCBI Taxonomy" id="1355477"/>
    <lineage>
        <taxon>Bacteria</taxon>
        <taxon>Pseudomonadati</taxon>
        <taxon>Pseudomonadota</taxon>
        <taxon>Alphaproteobacteria</taxon>
        <taxon>Hyphomicrobiales</taxon>
        <taxon>Nitrobacteraceae</taxon>
        <taxon>Bradyrhizobium</taxon>
    </lineage>
</organism>
<reference evidence="3" key="3">
    <citation type="submission" date="2020-05" db="EMBL/GenBank/DDBJ databases">
        <title>Complete genome sequence of Bradyrhizobium diazoefficiens XF4 isolated from soybean nodule.</title>
        <authorList>
            <person name="Noda R."/>
            <person name="Kakizaki K."/>
            <person name="Minamisawa K."/>
        </authorList>
    </citation>
    <scope>NUCLEOTIDE SEQUENCE</scope>
    <source>
        <strain evidence="3">XF4</strain>
    </source>
</reference>
<evidence type="ECO:0000313" key="4">
    <source>
        <dbReference type="EMBL" id="BCE92892.1"/>
    </source>
</evidence>
<evidence type="ECO:0000256" key="1">
    <source>
        <dbReference type="SAM" id="MobiDB-lite"/>
    </source>
</evidence>
<dbReference type="EMBL" id="AP023091">
    <property type="protein sequence ID" value="BCE23118.1"/>
    <property type="molecule type" value="Genomic_DNA"/>
</dbReference>
<name>A0A809XAA6_9BRAD</name>
<sequence length="182" mass="19387">MPIFRYFMFVGGALLALLFAVNFVVPASPVTPVVATASNDQPLIRIRSDRHLPERVVLDTTQPTIAPPAMKTAAAAVVAPQPPVQDVASAALAEMSAKARVRETFAQFTPGSKADAVAAKKTAQAQAEVPAASSPRAQPKRKIARAHPAPQYYGGPQFGGPQYGRPMMVAQQPHFGLFNTTW</sequence>
<proteinExistence type="predicted"/>
<accession>A0A809XAA6</accession>
<feature type="region of interest" description="Disordered" evidence="1">
    <location>
        <begin position="124"/>
        <end position="158"/>
    </location>
</feature>
<dbReference type="RefSeq" id="WP_028171428.1">
    <property type="nucleotide sequence ID" value="NZ_AXAX01000002.1"/>
</dbReference>
<evidence type="ECO:0000313" key="3">
    <source>
        <dbReference type="EMBL" id="BCE49381.1"/>
    </source>
</evidence>
<protein>
    <submittedName>
        <fullName evidence="2">Uncharacterized protein</fullName>
    </submittedName>
</protein>
<gene>
    <name evidence="4" type="ORF">XF10B_56900</name>
    <name evidence="2" type="ORF">XF1B_57990</name>
    <name evidence="3" type="ORF">XF4B_57300</name>
</gene>